<keyword evidence="1" id="KW-0001">2Fe-2S</keyword>
<dbReference type="STRING" id="1224163.B841_10280"/>
<evidence type="ECO:0000259" key="5">
    <source>
        <dbReference type="PROSITE" id="PS51296"/>
    </source>
</evidence>
<dbReference type="PANTHER" id="PTHR21496">
    <property type="entry name" value="FERREDOXIN-RELATED"/>
    <property type="match status" value="1"/>
</dbReference>
<dbReference type="Gene3D" id="2.102.10.10">
    <property type="entry name" value="Rieske [2Fe-2S] iron-sulphur domain"/>
    <property type="match status" value="1"/>
</dbReference>
<organism evidence="6 7">
    <name type="scientific">Corynebacterium maris DSM 45190</name>
    <dbReference type="NCBI Taxonomy" id="1224163"/>
    <lineage>
        <taxon>Bacteria</taxon>
        <taxon>Bacillati</taxon>
        <taxon>Actinomycetota</taxon>
        <taxon>Actinomycetes</taxon>
        <taxon>Mycobacteriales</taxon>
        <taxon>Corynebacteriaceae</taxon>
        <taxon>Corynebacterium</taxon>
    </lineage>
</organism>
<dbReference type="Pfam" id="PF00355">
    <property type="entry name" value="Rieske"/>
    <property type="match status" value="1"/>
</dbReference>
<dbReference type="RefSeq" id="WP_020935461.1">
    <property type="nucleotide sequence ID" value="NC_021915.1"/>
</dbReference>
<dbReference type="AlphaFoldDB" id="S5TLH9"/>
<proteinExistence type="predicted"/>
<protein>
    <submittedName>
        <fullName evidence="6">Ferredoxin</fullName>
    </submittedName>
</protein>
<evidence type="ECO:0000256" key="2">
    <source>
        <dbReference type="ARBA" id="ARBA00022723"/>
    </source>
</evidence>
<dbReference type="GO" id="GO:0046872">
    <property type="term" value="F:metal ion binding"/>
    <property type="evidence" value="ECO:0007669"/>
    <property type="project" value="UniProtKB-KW"/>
</dbReference>
<dbReference type="InterPro" id="IPR036922">
    <property type="entry name" value="Rieske_2Fe-2S_sf"/>
</dbReference>
<dbReference type="PROSITE" id="PS51296">
    <property type="entry name" value="RIESKE"/>
    <property type="match status" value="1"/>
</dbReference>
<dbReference type="Proteomes" id="UP000015388">
    <property type="component" value="Chromosome"/>
</dbReference>
<dbReference type="EMBL" id="CP003924">
    <property type="protein sequence ID" value="AGS35528.1"/>
    <property type="molecule type" value="Genomic_DNA"/>
</dbReference>
<accession>S5TLH9</accession>
<evidence type="ECO:0000313" key="7">
    <source>
        <dbReference type="Proteomes" id="UP000015388"/>
    </source>
</evidence>
<dbReference type="GO" id="GO:0016705">
    <property type="term" value="F:oxidoreductase activity, acting on paired donors, with incorporation or reduction of molecular oxygen"/>
    <property type="evidence" value="ECO:0007669"/>
    <property type="project" value="UniProtKB-ARBA"/>
</dbReference>
<dbReference type="GO" id="GO:0051537">
    <property type="term" value="F:2 iron, 2 sulfur cluster binding"/>
    <property type="evidence" value="ECO:0007669"/>
    <property type="project" value="UniProtKB-KW"/>
</dbReference>
<evidence type="ECO:0000256" key="1">
    <source>
        <dbReference type="ARBA" id="ARBA00022714"/>
    </source>
</evidence>
<dbReference type="HOGENOM" id="CLU_055690_5_2_11"/>
<sequence length="109" mass="11893">MTVLHIGEINDVEDGHALVVPPEQTGHDQAIAVFRQGEEFFAVDDVCTHLGASLGKEGRRSCADGVVTCWLHKGTFDVRTGEAVNYPARGRLGVHEVELRGGEIWLSVR</sequence>
<keyword evidence="7" id="KW-1185">Reference proteome</keyword>
<reference evidence="6 7" key="1">
    <citation type="submission" date="2012-11" db="EMBL/GenBank/DDBJ databases">
        <title>The complete genome sequence of Corynebacterium maris Coryn-1 (=DSM 45190).</title>
        <authorList>
            <person name="Schaffert L."/>
            <person name="Albersmeier A."/>
            <person name="Kalinowski J."/>
            <person name="Ruckert C."/>
        </authorList>
    </citation>
    <scope>NUCLEOTIDE SEQUENCE [LARGE SCALE GENOMIC DNA]</scope>
    <source>
        <strain evidence="7">Coryn-1</strain>
    </source>
</reference>
<dbReference type="PATRIC" id="fig|1224163.3.peg.2074"/>
<dbReference type="KEGG" id="cmd:B841_10280"/>
<dbReference type="SUPFAM" id="SSF50022">
    <property type="entry name" value="ISP domain"/>
    <property type="match status" value="1"/>
</dbReference>
<feature type="domain" description="Rieske" evidence="5">
    <location>
        <begin position="15"/>
        <end position="106"/>
    </location>
</feature>
<dbReference type="GO" id="GO:0004497">
    <property type="term" value="F:monooxygenase activity"/>
    <property type="evidence" value="ECO:0007669"/>
    <property type="project" value="UniProtKB-ARBA"/>
</dbReference>
<dbReference type="eggNOG" id="COG2146">
    <property type="taxonomic scope" value="Bacteria"/>
</dbReference>
<dbReference type="InterPro" id="IPR017941">
    <property type="entry name" value="Rieske_2Fe-2S"/>
</dbReference>
<keyword evidence="3" id="KW-0408">Iron</keyword>
<gene>
    <name evidence="6" type="ORF">B841_10280</name>
</gene>
<keyword evidence="4" id="KW-0411">Iron-sulfur</keyword>
<name>S5TLH9_9CORY</name>
<evidence type="ECO:0000313" key="6">
    <source>
        <dbReference type="EMBL" id="AGS35528.1"/>
    </source>
</evidence>
<evidence type="ECO:0000256" key="3">
    <source>
        <dbReference type="ARBA" id="ARBA00023004"/>
    </source>
</evidence>
<evidence type="ECO:0000256" key="4">
    <source>
        <dbReference type="ARBA" id="ARBA00023014"/>
    </source>
</evidence>
<keyword evidence="2" id="KW-0479">Metal-binding</keyword>
<dbReference type="OrthoDB" id="147178at2"/>
<dbReference type="PANTHER" id="PTHR21496:SF23">
    <property type="entry name" value="3-PHENYLPROPIONATE_CINNAMIC ACID DIOXYGENASE FERREDOXIN SUBUNIT"/>
    <property type="match status" value="1"/>
</dbReference>